<organism evidence="1">
    <name type="scientific">Faunusvirus sp</name>
    <dbReference type="NCBI Taxonomy" id="2487766"/>
    <lineage>
        <taxon>Viruses</taxon>
        <taxon>Varidnaviria</taxon>
        <taxon>Bamfordvirae</taxon>
        <taxon>Nucleocytoviricota</taxon>
        <taxon>Megaviricetes</taxon>
        <taxon>Imitervirales</taxon>
        <taxon>Mimiviridae</taxon>
    </lineage>
</organism>
<name>A0A3G4ZX01_9VIRU</name>
<reference evidence="1" key="1">
    <citation type="submission" date="2018-10" db="EMBL/GenBank/DDBJ databases">
        <title>Hidden diversity of soil giant viruses.</title>
        <authorList>
            <person name="Schulz F."/>
            <person name="Alteio L."/>
            <person name="Goudeau D."/>
            <person name="Ryan E.M."/>
            <person name="Malmstrom R.R."/>
            <person name="Blanchard J."/>
            <person name="Woyke T."/>
        </authorList>
    </citation>
    <scope>NUCLEOTIDE SEQUENCE</scope>
    <source>
        <strain evidence="1">FNV1</strain>
    </source>
</reference>
<proteinExistence type="predicted"/>
<sequence length="108" mass="12849">MIDRGYDIYYKNKNNMSLLTNAINACRYSVVKKLIDADTNFIGEFDTYCAINSLIKSDFRTNIIKYCRNKYDRYKREIIATMNDKSSTKKSNALYQSFHTHMQSIWWT</sequence>
<gene>
    <name evidence="1" type="ORF">Faunusvirus11_9</name>
</gene>
<accession>A0A3G4ZX01</accession>
<evidence type="ECO:0000313" key="1">
    <source>
        <dbReference type="EMBL" id="AYV79370.1"/>
    </source>
</evidence>
<protein>
    <submittedName>
        <fullName evidence="1">Uncharacterized protein</fullName>
    </submittedName>
</protein>
<dbReference type="EMBL" id="MK072142">
    <property type="protein sequence ID" value="AYV79370.1"/>
    <property type="molecule type" value="Genomic_DNA"/>
</dbReference>